<protein>
    <submittedName>
        <fullName evidence="2">DUF1192 domain-containing protein</fullName>
    </submittedName>
</protein>
<proteinExistence type="predicted"/>
<name>A0A6G7YMB5_9SPHN</name>
<gene>
    <name evidence="2" type="ORF">G7077_01935</name>
</gene>
<dbReference type="EMBL" id="CP049869">
    <property type="protein sequence ID" value="QIK77856.1"/>
    <property type="molecule type" value="Genomic_DNA"/>
</dbReference>
<reference evidence="2 3" key="1">
    <citation type="submission" date="2020-03" db="EMBL/GenBank/DDBJ databases">
        <title>Sphingomonas sp. nov., isolated from fish.</title>
        <authorList>
            <person name="Hyun D.-W."/>
            <person name="Bae J.-W."/>
        </authorList>
    </citation>
    <scope>NUCLEOTIDE SEQUENCE [LARGE SCALE GENOMIC DNA]</scope>
    <source>
        <strain evidence="2 3">HDW15B</strain>
    </source>
</reference>
<dbReference type="InterPro" id="IPR009579">
    <property type="entry name" value="DUF1192"/>
</dbReference>
<dbReference type="Pfam" id="PF06698">
    <property type="entry name" value="DUF1192"/>
    <property type="match status" value="1"/>
</dbReference>
<keyword evidence="1" id="KW-0175">Coiled coil</keyword>
<evidence type="ECO:0000313" key="3">
    <source>
        <dbReference type="Proteomes" id="UP000503222"/>
    </source>
</evidence>
<organism evidence="2 3">
    <name type="scientific">Sphingomonas piscis</name>
    <dbReference type="NCBI Taxonomy" id="2714943"/>
    <lineage>
        <taxon>Bacteria</taxon>
        <taxon>Pseudomonadati</taxon>
        <taxon>Pseudomonadota</taxon>
        <taxon>Alphaproteobacteria</taxon>
        <taxon>Sphingomonadales</taxon>
        <taxon>Sphingomonadaceae</taxon>
        <taxon>Sphingomonas</taxon>
    </lineage>
</organism>
<dbReference type="AlphaFoldDB" id="A0A6G7YMB5"/>
<feature type="coiled-coil region" evidence="1">
    <location>
        <begin position="28"/>
        <end position="55"/>
    </location>
</feature>
<evidence type="ECO:0000256" key="1">
    <source>
        <dbReference type="SAM" id="Coils"/>
    </source>
</evidence>
<sequence length="66" mass="7404">MDIDELFPRKPGDPLTELARQDLDPLSIHELDARVEALKAEIARVEAHKARASAHRSAAEELFKKS</sequence>
<accession>A0A6G7YMB5</accession>
<dbReference type="Proteomes" id="UP000503222">
    <property type="component" value="Chromosome"/>
</dbReference>
<evidence type="ECO:0000313" key="2">
    <source>
        <dbReference type="EMBL" id="QIK77856.1"/>
    </source>
</evidence>
<dbReference type="KEGG" id="spii:G7077_01935"/>
<dbReference type="RefSeq" id="WP_166410251.1">
    <property type="nucleotide sequence ID" value="NZ_CP049869.1"/>
</dbReference>
<keyword evidence="3" id="KW-1185">Reference proteome</keyword>